<dbReference type="AlphaFoldDB" id="A0A485CQ23"/>
<name>A0A485CQ23_RAOPL</name>
<dbReference type="EMBL" id="CAADJE010000031">
    <property type="protein sequence ID" value="VFS86862.1"/>
    <property type="molecule type" value="Genomic_DNA"/>
</dbReference>
<evidence type="ECO:0000313" key="1">
    <source>
        <dbReference type="EMBL" id="VFS86862.1"/>
    </source>
</evidence>
<protein>
    <submittedName>
        <fullName evidence="1">Uncharacterized protein conserved in bacteria</fullName>
    </submittedName>
</protein>
<organism evidence="1 2">
    <name type="scientific">Raoultella planticola</name>
    <name type="common">Klebsiella planticola</name>
    <dbReference type="NCBI Taxonomy" id="575"/>
    <lineage>
        <taxon>Bacteria</taxon>
        <taxon>Pseudomonadati</taxon>
        <taxon>Pseudomonadota</taxon>
        <taxon>Gammaproteobacteria</taxon>
        <taxon>Enterobacterales</taxon>
        <taxon>Enterobacteriaceae</taxon>
        <taxon>Klebsiella/Raoultella group</taxon>
        <taxon>Raoultella</taxon>
    </lineage>
</organism>
<dbReference type="Gene3D" id="3.10.180.80">
    <property type="entry name" value="Uncharacterised protein PF07063, DUF1338"/>
    <property type="match status" value="1"/>
</dbReference>
<sequence length="78" mass="9155">MFAIMGDVPRQLLRICRRPAVPGTLPRFARLMTRRWRRQSVSYFFTSLLRLELIANVELRQRAAAILARRDIFTPPLS</sequence>
<accession>A0A485CQ23</accession>
<evidence type="ECO:0000313" key="2">
    <source>
        <dbReference type="Proteomes" id="UP000345637"/>
    </source>
</evidence>
<reference evidence="1 2" key="1">
    <citation type="submission" date="2019-03" db="EMBL/GenBank/DDBJ databases">
        <authorList>
            <consortium name="Pathogen Informatics"/>
        </authorList>
    </citation>
    <scope>NUCLEOTIDE SEQUENCE [LARGE SCALE GENOMIC DNA]</scope>
    <source>
        <strain evidence="1 2">NCTC12998</strain>
    </source>
</reference>
<dbReference type="Proteomes" id="UP000345637">
    <property type="component" value="Unassembled WGS sequence"/>
</dbReference>
<gene>
    <name evidence="1" type="ORF">NCTC12998_06276</name>
</gene>
<proteinExistence type="predicted"/>